<feature type="compositionally biased region" description="Basic and acidic residues" evidence="1">
    <location>
        <begin position="15"/>
        <end position="26"/>
    </location>
</feature>
<name>S6ABL9_SULDS</name>
<dbReference type="Proteomes" id="UP000015559">
    <property type="component" value="Chromosome"/>
</dbReference>
<proteinExistence type="predicted"/>
<dbReference type="AlphaFoldDB" id="S6ABL9"/>
<evidence type="ECO:0000313" key="3">
    <source>
        <dbReference type="Proteomes" id="UP000015559"/>
    </source>
</evidence>
<reference evidence="2 3" key="1">
    <citation type="journal article" date="2012" name="Appl. Environ. Microbiol.">
        <title>Draft genome sequence of a psychrotolerant sulfur-oxidizing bacterium, Sulfuricella denitrificans skB26, and proteomic insights into cold adaptation.</title>
        <authorList>
            <person name="Watanabe T."/>
            <person name="Kojima H."/>
            <person name="Fukui M."/>
        </authorList>
    </citation>
    <scope>NUCLEOTIDE SEQUENCE [LARGE SCALE GENOMIC DNA]</scope>
    <source>
        <strain evidence="3">skB26</strain>
    </source>
</reference>
<accession>S6ABL9</accession>
<dbReference type="EMBL" id="AP013066">
    <property type="protein sequence ID" value="BAN34823.1"/>
    <property type="molecule type" value="Genomic_DNA"/>
</dbReference>
<gene>
    <name evidence="2" type="ORF">SCD_n00984</name>
</gene>
<feature type="region of interest" description="Disordered" evidence="1">
    <location>
        <begin position="1"/>
        <end position="54"/>
    </location>
</feature>
<dbReference type="STRING" id="1163617.SCD_n00984"/>
<keyword evidence="3" id="KW-1185">Reference proteome</keyword>
<evidence type="ECO:0000313" key="2">
    <source>
        <dbReference type="EMBL" id="BAN34823.1"/>
    </source>
</evidence>
<organism evidence="2 3">
    <name type="scientific">Sulfuricella denitrificans (strain DSM 22764 / NBRC 105220 / skB26)</name>
    <dbReference type="NCBI Taxonomy" id="1163617"/>
    <lineage>
        <taxon>Bacteria</taxon>
        <taxon>Pseudomonadati</taxon>
        <taxon>Pseudomonadota</taxon>
        <taxon>Betaproteobacteria</taxon>
        <taxon>Nitrosomonadales</taxon>
        <taxon>Sulfuricellaceae</taxon>
        <taxon>Sulfuricella</taxon>
    </lineage>
</organism>
<sequence length="67" mass="7493">MGRLLKNFAMSPRNETVHENQSEAHPFDPAGNGDAAPEGRLTSGQRRRKMLARSGKINPSPYIYIVR</sequence>
<evidence type="ECO:0000256" key="1">
    <source>
        <dbReference type="SAM" id="MobiDB-lite"/>
    </source>
</evidence>
<dbReference type="HOGENOM" id="CLU_2810865_0_0_4"/>
<dbReference type="KEGG" id="sdr:SCD_n00984"/>
<protein>
    <submittedName>
        <fullName evidence="2">Uncharacterized protein</fullName>
    </submittedName>
</protein>